<name>A0A8J5XTD9_DIALT</name>
<evidence type="ECO:0000256" key="3">
    <source>
        <dbReference type="ARBA" id="ARBA00022801"/>
    </source>
</evidence>
<keyword evidence="3 6" id="KW-0378">Hydrolase</keyword>
<dbReference type="EC" id="3.4.21.-" evidence="6"/>
<dbReference type="Pfam" id="PF00326">
    <property type="entry name" value="Peptidase_S9"/>
    <property type="match status" value="1"/>
</dbReference>
<dbReference type="Pfam" id="PF02897">
    <property type="entry name" value="Peptidase_S9_N"/>
    <property type="match status" value="1"/>
</dbReference>
<comment type="similarity">
    <text evidence="1 6">Belongs to the peptidase S9A family.</text>
</comment>
<sequence length="879" mass="95916">MARRAYALVSFGAGVTGVLLTRGALSARTSLALGMPSMLSSGAIHAGARPASRLLLDSRVYSSSSESASESAYGSSSSGGSSASGSSRASASRARAVVALGLAAATGMTATAAAEGSVPLPPVAPRRPHIVKVGKVEGEDRGKEAFDPPKEVVDELYWLRDDKRENPEVLAHLRAENAYAEAMTSHLQTFRARIYDELLSHVQETDDSAPYPYGPFEYYTRTIEGLSYVIHCRKPKGASKAREQVLLDENELAKQHPDHCDVGAVEVSPSHALIGYSLDGKGYETYSIHFKQLSAGGAHLPDVLEETSGDLVWGGDDRTVYYTKFDEAHRPNSVWRHALGTEQKDDVKLYEDTDGLFYVSLGKSRDGRLLLVQSHSSETSEVHLLELLSAKGKPIDSAAHATAPSALRVVEPRQHKLRYSVAHRNDWLYITTNEGDCHNQKVVVAPLSSPGRVHWKPIADCKGLPVLPHDLSRTISHAAAFQDHVVLSGREAGLTQVWVLEMGGAGPCVGSWHRIEWPDAAYECGLGPNEEFASRSLRLAYSSPIKPRRAISYDMSTRRSTVLKETPVPNYDPALYATARREFWARDGTMVPVTLLWRKDKVKVALPESATGAPVEPAPVHLYGYGSYGMSVEPAFSSRVLPLIDRGIVYAIAHVRGGSENGRWQWYEENGKYLSKRNTFNDFVDVASALVGSGWTTPGQMSCEGRSAGGLLVGNVLNLAPQLFRAAIAGVPFVDLVVTMCDPSIPLTIGEWAEWGNPNEPTFFEYMLSYSPINQVKAQAYPSVLATSGLHDPRVAYWEPAKWVQHLRAKRTNPSGDGRNILLKMDLSAGHFSASDRYKYLKELAFDYAWLLDELGLREADSAPLPPTAQPAAQPAKKQ</sequence>
<comment type="caution">
    <text evidence="10">The sequence shown here is derived from an EMBL/GenBank/DDBJ whole genome shotgun (WGS) entry which is preliminary data.</text>
</comment>
<dbReference type="GO" id="GO:0004252">
    <property type="term" value="F:serine-type endopeptidase activity"/>
    <property type="evidence" value="ECO:0007669"/>
    <property type="project" value="UniProtKB-UniRule"/>
</dbReference>
<evidence type="ECO:0000256" key="4">
    <source>
        <dbReference type="ARBA" id="ARBA00022825"/>
    </source>
</evidence>
<comment type="function">
    <text evidence="5">Serine peptidase whose precise substrate specificity remains unclear. Does not cleave peptides after a arginine or lysine residue. Regulates trans-Golgi network morphology and sorting by regulating the membrane binding of the AP-1 complex. May play a role in the regulation of synaptic vesicle exocytosis.</text>
</comment>
<evidence type="ECO:0000259" key="9">
    <source>
        <dbReference type="Pfam" id="PF02897"/>
    </source>
</evidence>
<keyword evidence="4 6" id="KW-0720">Serine protease</keyword>
<evidence type="ECO:0000313" key="10">
    <source>
        <dbReference type="EMBL" id="KAG8466204.1"/>
    </source>
</evidence>
<evidence type="ECO:0000256" key="2">
    <source>
        <dbReference type="ARBA" id="ARBA00022670"/>
    </source>
</evidence>
<dbReference type="GO" id="GO:0006508">
    <property type="term" value="P:proteolysis"/>
    <property type="evidence" value="ECO:0007669"/>
    <property type="project" value="UniProtKB-KW"/>
</dbReference>
<keyword evidence="2 6" id="KW-0645">Protease</keyword>
<dbReference type="OMA" id="NGYWYIT"/>
<evidence type="ECO:0000256" key="7">
    <source>
        <dbReference type="SAM" id="MobiDB-lite"/>
    </source>
</evidence>
<feature type="domain" description="Peptidase S9 prolyl oligopeptidase catalytic" evidence="8">
    <location>
        <begin position="635"/>
        <end position="856"/>
    </location>
</feature>
<dbReference type="Proteomes" id="UP000751190">
    <property type="component" value="Unassembled WGS sequence"/>
</dbReference>
<feature type="region of interest" description="Disordered" evidence="7">
    <location>
        <begin position="67"/>
        <end position="87"/>
    </location>
</feature>
<dbReference type="SUPFAM" id="SSF50993">
    <property type="entry name" value="Peptidase/esterase 'gauge' domain"/>
    <property type="match status" value="1"/>
</dbReference>
<protein>
    <recommendedName>
        <fullName evidence="6">Prolyl endopeptidase</fullName>
        <ecNumber evidence="6">3.4.21.-</ecNumber>
    </recommendedName>
</protein>
<reference evidence="10" key="1">
    <citation type="submission" date="2021-05" db="EMBL/GenBank/DDBJ databases">
        <title>The genome of the haptophyte Pavlova lutheri (Diacronema luteri, Pavlovales) - a model for lipid biosynthesis in eukaryotic algae.</title>
        <authorList>
            <person name="Hulatt C.J."/>
            <person name="Posewitz M.C."/>
        </authorList>
    </citation>
    <scope>NUCLEOTIDE SEQUENCE</scope>
    <source>
        <strain evidence="10">NIVA-4/92</strain>
    </source>
</reference>
<dbReference type="InterPro" id="IPR023302">
    <property type="entry name" value="Pept_S9A_N"/>
</dbReference>
<dbReference type="InterPro" id="IPR002470">
    <property type="entry name" value="Peptidase_S9A"/>
</dbReference>
<dbReference type="SUPFAM" id="SSF53474">
    <property type="entry name" value="alpha/beta-Hydrolases"/>
    <property type="match status" value="1"/>
</dbReference>
<dbReference type="EMBL" id="JAGTXO010000008">
    <property type="protein sequence ID" value="KAG8466204.1"/>
    <property type="molecule type" value="Genomic_DNA"/>
</dbReference>
<evidence type="ECO:0000256" key="6">
    <source>
        <dbReference type="RuleBase" id="RU368024"/>
    </source>
</evidence>
<gene>
    <name evidence="10" type="ORF">KFE25_001960</name>
</gene>
<dbReference type="InterPro" id="IPR029058">
    <property type="entry name" value="AB_hydrolase_fold"/>
</dbReference>
<evidence type="ECO:0000256" key="1">
    <source>
        <dbReference type="ARBA" id="ARBA00005228"/>
    </source>
</evidence>
<keyword evidence="11" id="KW-1185">Reference proteome</keyword>
<accession>A0A8J5XTD9</accession>
<dbReference type="AlphaFoldDB" id="A0A8J5XTD9"/>
<dbReference type="PANTHER" id="PTHR11757">
    <property type="entry name" value="PROTEASE FAMILY S9A OLIGOPEPTIDASE"/>
    <property type="match status" value="1"/>
</dbReference>
<evidence type="ECO:0000313" key="11">
    <source>
        <dbReference type="Proteomes" id="UP000751190"/>
    </source>
</evidence>
<dbReference type="Gene3D" id="2.130.10.120">
    <property type="entry name" value="Prolyl oligopeptidase, N-terminal domain"/>
    <property type="match status" value="1"/>
</dbReference>
<dbReference type="PRINTS" id="PR00862">
    <property type="entry name" value="PROLIGOPTASE"/>
</dbReference>
<dbReference type="OrthoDB" id="248387at2759"/>
<organism evidence="10 11">
    <name type="scientific">Diacronema lutheri</name>
    <name type="common">Unicellular marine alga</name>
    <name type="synonym">Monochrysis lutheri</name>
    <dbReference type="NCBI Taxonomy" id="2081491"/>
    <lineage>
        <taxon>Eukaryota</taxon>
        <taxon>Haptista</taxon>
        <taxon>Haptophyta</taxon>
        <taxon>Pavlovophyceae</taxon>
        <taxon>Pavlovales</taxon>
        <taxon>Pavlovaceae</taxon>
        <taxon>Diacronema</taxon>
    </lineage>
</organism>
<dbReference type="InterPro" id="IPR001375">
    <property type="entry name" value="Peptidase_S9_cat"/>
</dbReference>
<proteinExistence type="inferred from homology"/>
<evidence type="ECO:0000256" key="5">
    <source>
        <dbReference type="ARBA" id="ARBA00045448"/>
    </source>
</evidence>
<dbReference type="Gene3D" id="3.40.50.1820">
    <property type="entry name" value="alpha/beta hydrolase"/>
    <property type="match status" value="1"/>
</dbReference>
<dbReference type="InterPro" id="IPR051543">
    <property type="entry name" value="Serine_Peptidase_S9A"/>
</dbReference>
<dbReference type="PANTHER" id="PTHR11757:SF19">
    <property type="entry name" value="PROLYL ENDOPEPTIDASE-LIKE"/>
    <property type="match status" value="1"/>
</dbReference>
<evidence type="ECO:0000259" key="8">
    <source>
        <dbReference type="Pfam" id="PF00326"/>
    </source>
</evidence>
<feature type="domain" description="Peptidase S9A N-terminal" evidence="9">
    <location>
        <begin position="145"/>
        <end position="565"/>
    </location>
</feature>